<proteinExistence type="predicted"/>
<comment type="caution">
    <text evidence="1">The sequence shown here is derived from an EMBL/GenBank/DDBJ whole genome shotgun (WGS) entry which is preliminary data.</text>
</comment>
<keyword evidence="2" id="KW-1185">Reference proteome</keyword>
<organism evidence="1 2">
    <name type="scientific">Cyclocybe aegerita</name>
    <name type="common">Black poplar mushroom</name>
    <name type="synonym">Agrocybe aegerita</name>
    <dbReference type="NCBI Taxonomy" id="1973307"/>
    <lineage>
        <taxon>Eukaryota</taxon>
        <taxon>Fungi</taxon>
        <taxon>Dikarya</taxon>
        <taxon>Basidiomycota</taxon>
        <taxon>Agaricomycotina</taxon>
        <taxon>Agaricomycetes</taxon>
        <taxon>Agaricomycetidae</taxon>
        <taxon>Agaricales</taxon>
        <taxon>Agaricineae</taxon>
        <taxon>Bolbitiaceae</taxon>
        <taxon>Cyclocybe</taxon>
    </lineage>
</organism>
<dbReference type="AlphaFoldDB" id="A0A8S0W6V0"/>
<protein>
    <submittedName>
        <fullName evidence="1">Uncharacterized protein</fullName>
    </submittedName>
</protein>
<sequence length="193" mass="22207">MEIETRLILVQKSRSLSTRRPLLSNSTIFAMEQFCTFDAILFVSDGRPPTLVQLMTSPQISAQHAPYGAPQTRMPHPEVFMDYIADGLGSRSWKYQLVEALDGMNRKFTNPYIIFYPVISRDGMPFPINQSIRDIQGRAFREDQAWRGNIVVAKYRENPFTSMMDASMADFPILKNYFMTHGAPRHVQPHNQM</sequence>
<gene>
    <name evidence="1" type="ORF">AAE3_LOCUS1716</name>
</gene>
<reference evidence="1 2" key="1">
    <citation type="submission" date="2020-01" db="EMBL/GenBank/DDBJ databases">
        <authorList>
            <person name="Gupta K D."/>
        </authorList>
    </citation>
    <scope>NUCLEOTIDE SEQUENCE [LARGE SCALE GENOMIC DNA]</scope>
</reference>
<dbReference type="Proteomes" id="UP000467700">
    <property type="component" value="Unassembled WGS sequence"/>
</dbReference>
<accession>A0A8S0W6V0</accession>
<evidence type="ECO:0000313" key="2">
    <source>
        <dbReference type="Proteomes" id="UP000467700"/>
    </source>
</evidence>
<dbReference type="EMBL" id="CACVBS010000024">
    <property type="protein sequence ID" value="CAA7259486.1"/>
    <property type="molecule type" value="Genomic_DNA"/>
</dbReference>
<evidence type="ECO:0000313" key="1">
    <source>
        <dbReference type="EMBL" id="CAA7259486.1"/>
    </source>
</evidence>
<dbReference type="OrthoDB" id="3147730at2759"/>
<name>A0A8S0W6V0_CYCAE</name>